<evidence type="ECO:0000313" key="7">
    <source>
        <dbReference type="EMBL" id="QDU63117.1"/>
    </source>
</evidence>
<evidence type="ECO:0000256" key="5">
    <source>
        <dbReference type="SAM" id="MobiDB-lite"/>
    </source>
</evidence>
<dbReference type="Proteomes" id="UP000317093">
    <property type="component" value="Chromosome"/>
</dbReference>
<keyword evidence="4" id="KW-0067">ATP-binding</keyword>
<reference evidence="7 8" key="1">
    <citation type="submission" date="2019-02" db="EMBL/GenBank/DDBJ databases">
        <title>Deep-cultivation of Planctomycetes and their phenomic and genomic characterization uncovers novel biology.</title>
        <authorList>
            <person name="Wiegand S."/>
            <person name="Jogler M."/>
            <person name="Boedeker C."/>
            <person name="Pinto D."/>
            <person name="Vollmers J."/>
            <person name="Rivas-Marin E."/>
            <person name="Kohn T."/>
            <person name="Peeters S.H."/>
            <person name="Heuer A."/>
            <person name="Rast P."/>
            <person name="Oberbeckmann S."/>
            <person name="Bunk B."/>
            <person name="Jeske O."/>
            <person name="Meyerdierks A."/>
            <person name="Storesund J.E."/>
            <person name="Kallscheuer N."/>
            <person name="Luecker S."/>
            <person name="Lage O.M."/>
            <person name="Pohl T."/>
            <person name="Merkel B.J."/>
            <person name="Hornburger P."/>
            <person name="Mueller R.-W."/>
            <person name="Bruemmer F."/>
            <person name="Labrenz M."/>
            <person name="Spormann A.M."/>
            <person name="Op den Camp H."/>
            <person name="Overmann J."/>
            <person name="Amann R."/>
            <person name="Jetten M.S.M."/>
            <person name="Mascher T."/>
            <person name="Medema M.H."/>
            <person name="Devos D.P."/>
            <person name="Kaster A.-K."/>
            <person name="Ovreas L."/>
            <person name="Rohde M."/>
            <person name="Galperin M.Y."/>
            <person name="Jogler C."/>
        </authorList>
    </citation>
    <scope>NUCLEOTIDE SEQUENCE [LARGE SCALE GENOMIC DNA]</scope>
    <source>
        <strain evidence="7 8">Pan216</strain>
    </source>
</reference>
<dbReference type="PROSITE" id="PS00108">
    <property type="entry name" value="PROTEIN_KINASE_ST"/>
    <property type="match status" value="1"/>
</dbReference>
<dbReference type="EMBL" id="CP036279">
    <property type="protein sequence ID" value="QDU63117.1"/>
    <property type="molecule type" value="Genomic_DNA"/>
</dbReference>
<dbReference type="GO" id="GO:0005524">
    <property type="term" value="F:ATP binding"/>
    <property type="evidence" value="ECO:0007669"/>
    <property type="project" value="UniProtKB-KW"/>
</dbReference>
<keyword evidence="1 7" id="KW-0808">Transferase</keyword>
<dbReference type="AlphaFoldDB" id="A0A518B818"/>
<dbReference type="SMART" id="SM00220">
    <property type="entry name" value="S_TKc"/>
    <property type="match status" value="1"/>
</dbReference>
<name>A0A518B818_9BACT</name>
<proteinExistence type="predicted"/>
<feature type="region of interest" description="Disordered" evidence="5">
    <location>
        <begin position="374"/>
        <end position="397"/>
    </location>
</feature>
<dbReference type="EC" id="2.7.11.1" evidence="7"/>
<gene>
    <name evidence="7" type="primary">pknB_11</name>
    <name evidence="7" type="ORF">Pan216_39920</name>
</gene>
<dbReference type="InterPro" id="IPR008271">
    <property type="entry name" value="Ser/Thr_kinase_AS"/>
</dbReference>
<keyword evidence="3 7" id="KW-0418">Kinase</keyword>
<protein>
    <submittedName>
        <fullName evidence="7">Serine/threonine-protein kinase PknB</fullName>
        <ecNumber evidence="7">2.7.11.1</ecNumber>
    </submittedName>
</protein>
<dbReference type="CDD" id="cd14014">
    <property type="entry name" value="STKc_PknB_like"/>
    <property type="match status" value="1"/>
</dbReference>
<dbReference type="SUPFAM" id="SSF56112">
    <property type="entry name" value="Protein kinase-like (PK-like)"/>
    <property type="match status" value="1"/>
</dbReference>
<evidence type="ECO:0000259" key="6">
    <source>
        <dbReference type="PROSITE" id="PS50011"/>
    </source>
</evidence>
<dbReference type="PROSITE" id="PS50011">
    <property type="entry name" value="PROTEIN_KINASE_DOM"/>
    <property type="match status" value="1"/>
</dbReference>
<dbReference type="PANTHER" id="PTHR43289:SF6">
    <property type="entry name" value="SERINE_THREONINE-PROTEIN KINASE NEKL-3"/>
    <property type="match status" value="1"/>
</dbReference>
<dbReference type="PANTHER" id="PTHR43289">
    <property type="entry name" value="MITOGEN-ACTIVATED PROTEIN KINASE KINASE KINASE 20-RELATED"/>
    <property type="match status" value="1"/>
</dbReference>
<evidence type="ECO:0000313" key="8">
    <source>
        <dbReference type="Proteomes" id="UP000317093"/>
    </source>
</evidence>
<dbReference type="OrthoDB" id="6111975at2"/>
<evidence type="ECO:0000256" key="4">
    <source>
        <dbReference type="ARBA" id="ARBA00022840"/>
    </source>
</evidence>
<keyword evidence="8" id="KW-1185">Reference proteome</keyword>
<accession>A0A518B818</accession>
<dbReference type="InterPro" id="IPR000719">
    <property type="entry name" value="Prot_kinase_dom"/>
</dbReference>
<evidence type="ECO:0000256" key="1">
    <source>
        <dbReference type="ARBA" id="ARBA00022679"/>
    </source>
</evidence>
<evidence type="ECO:0000256" key="2">
    <source>
        <dbReference type="ARBA" id="ARBA00022741"/>
    </source>
</evidence>
<dbReference type="GO" id="GO:0004674">
    <property type="term" value="F:protein serine/threonine kinase activity"/>
    <property type="evidence" value="ECO:0007669"/>
    <property type="project" value="UniProtKB-EC"/>
</dbReference>
<dbReference type="RefSeq" id="WP_145260340.1">
    <property type="nucleotide sequence ID" value="NZ_CP036279.1"/>
</dbReference>
<dbReference type="Pfam" id="PF00069">
    <property type="entry name" value="Pkinase"/>
    <property type="match status" value="1"/>
</dbReference>
<dbReference type="Gene3D" id="1.10.510.10">
    <property type="entry name" value="Transferase(Phosphotransferase) domain 1"/>
    <property type="match status" value="1"/>
</dbReference>
<feature type="domain" description="Protein kinase" evidence="6">
    <location>
        <begin position="78"/>
        <end position="343"/>
    </location>
</feature>
<keyword evidence="2" id="KW-0547">Nucleotide-binding</keyword>
<dbReference type="KEGG" id="knv:Pan216_39920"/>
<dbReference type="Gene3D" id="3.30.200.20">
    <property type="entry name" value="Phosphorylase Kinase, domain 1"/>
    <property type="match status" value="1"/>
</dbReference>
<sequence length="397" mass="44395">MSSNNKRLMHVHEFLDLVVKSHVVDEKVLEDALLAAPEVVGGTLEQVARWLISKRFLTPFQIKTIRQRNVRGLVIDGYIILDYLGKGGTGVVYLARSPKGDLQALKVLPISKQTSERTILRFRREIALSQFLSHPGIAAAYEAGETKHVHYLAMEYARGDTLYRLIRRTGPASPIEACRWISQVAGALHYAHQMGVIHRDLKPSNVIIGPKGRTKLLDLGLARWIKDDENEDRVVGVRRIVGSFDYIAPEQAADSSMADARSDVYGLGCLLYFSLSGKPPFHHVKERKAKIAHHRRIHAEPLTHQRSEVPGGLDRDISCMLAKDPSDRFGSAGEVRAVLLEWIDALERGQTEGEAGIPEAEPDFWDLDHMLEMEEELPSDLDSPDEPIPLDEDGMPT</sequence>
<dbReference type="InterPro" id="IPR011009">
    <property type="entry name" value="Kinase-like_dom_sf"/>
</dbReference>
<evidence type="ECO:0000256" key="3">
    <source>
        <dbReference type="ARBA" id="ARBA00022777"/>
    </source>
</evidence>
<organism evidence="7 8">
    <name type="scientific">Kolteria novifilia</name>
    <dbReference type="NCBI Taxonomy" id="2527975"/>
    <lineage>
        <taxon>Bacteria</taxon>
        <taxon>Pseudomonadati</taxon>
        <taxon>Planctomycetota</taxon>
        <taxon>Planctomycetia</taxon>
        <taxon>Kolteriales</taxon>
        <taxon>Kolteriaceae</taxon>
        <taxon>Kolteria</taxon>
    </lineage>
</organism>